<accession>A0A6M0QTI5</accession>
<evidence type="ECO:0000313" key="5">
    <source>
        <dbReference type="Proteomes" id="UP000477782"/>
    </source>
</evidence>
<dbReference type="GO" id="GO:0006006">
    <property type="term" value="P:glucose metabolic process"/>
    <property type="evidence" value="ECO:0007669"/>
    <property type="project" value="TreeGrafter"/>
</dbReference>
<dbReference type="Pfam" id="PF01263">
    <property type="entry name" value="Aldose_epim"/>
    <property type="match status" value="1"/>
</dbReference>
<sequence>MARIEHFGTTADGREVRKITLARGGLTVCLLTWGAVLQSVRLAGVAHDLTLGSDRLADYEGEMGYHGVLIAPVANRIAAARAVIDGREYRFEPNDSGATLHSGATGAHRQIWDLVEATESRATLGLNLPDGLGGFPGNRRAEARFSLGDSVLRLEIRGTSDAETLWNATNHSYWTLDGGGDFTGHSLQIAADHWLPTTAAALPTGEIAPVQGSAMDFREPRLLTPGRPALDHNFCLSRGQIALREVLHLQGTSGLRLSVATTEPGVQVYDARGARRPGRGNYEGLALETQGWPDAPSQPGFPSIALRPGETREQITEWRFARP</sequence>
<keyword evidence="3" id="KW-0119">Carbohydrate metabolism</keyword>
<comment type="caution">
    <text evidence="4">The sequence shown here is derived from an EMBL/GenBank/DDBJ whole genome shotgun (WGS) entry which is preliminary data.</text>
</comment>
<gene>
    <name evidence="4" type="ORF">G4Z14_10765</name>
</gene>
<dbReference type="InterPro" id="IPR011013">
    <property type="entry name" value="Gal_mutarotase_sf_dom"/>
</dbReference>
<proteinExistence type="inferred from homology"/>
<dbReference type="GO" id="GO:0033499">
    <property type="term" value="P:galactose catabolic process via UDP-galactose, Leloir pathway"/>
    <property type="evidence" value="ECO:0007669"/>
    <property type="project" value="TreeGrafter"/>
</dbReference>
<dbReference type="RefSeq" id="WP_164625562.1">
    <property type="nucleotide sequence ID" value="NZ_JAAIVJ010000005.1"/>
</dbReference>
<organism evidence="4 5">
    <name type="scientific">Tabrizicola oligotrophica</name>
    <dbReference type="NCBI Taxonomy" id="2710650"/>
    <lineage>
        <taxon>Bacteria</taxon>
        <taxon>Pseudomonadati</taxon>
        <taxon>Pseudomonadota</taxon>
        <taxon>Alphaproteobacteria</taxon>
        <taxon>Rhodobacterales</taxon>
        <taxon>Paracoccaceae</taxon>
        <taxon>Tabrizicola</taxon>
    </lineage>
</organism>
<reference evidence="4 5" key="1">
    <citation type="submission" date="2020-02" db="EMBL/GenBank/DDBJ databases">
        <authorList>
            <person name="Chen W.-M."/>
        </authorList>
    </citation>
    <scope>NUCLEOTIDE SEQUENCE [LARGE SCALE GENOMIC DNA]</scope>
    <source>
        <strain evidence="4 5">KMS-5</strain>
    </source>
</reference>
<dbReference type="InterPro" id="IPR047215">
    <property type="entry name" value="Galactose_mutarotase-like"/>
</dbReference>
<evidence type="ECO:0000256" key="3">
    <source>
        <dbReference type="ARBA" id="ARBA00023277"/>
    </source>
</evidence>
<dbReference type="SUPFAM" id="SSF74650">
    <property type="entry name" value="Galactose mutarotase-like"/>
    <property type="match status" value="1"/>
</dbReference>
<dbReference type="InterPro" id="IPR014718">
    <property type="entry name" value="GH-type_carb-bd"/>
</dbReference>
<dbReference type="PANTHER" id="PTHR10091">
    <property type="entry name" value="ALDOSE-1-EPIMERASE"/>
    <property type="match status" value="1"/>
</dbReference>
<dbReference type="GO" id="GO:0030246">
    <property type="term" value="F:carbohydrate binding"/>
    <property type="evidence" value="ECO:0007669"/>
    <property type="project" value="InterPro"/>
</dbReference>
<evidence type="ECO:0000313" key="4">
    <source>
        <dbReference type="EMBL" id="NEY90778.1"/>
    </source>
</evidence>
<dbReference type="PANTHER" id="PTHR10091:SF49">
    <property type="entry name" value="ALDOSE 1-EPIMERASE"/>
    <property type="match status" value="1"/>
</dbReference>
<dbReference type="Proteomes" id="UP000477782">
    <property type="component" value="Unassembled WGS sequence"/>
</dbReference>
<dbReference type="InterPro" id="IPR008183">
    <property type="entry name" value="Aldose_1/G6P_1-epimerase"/>
</dbReference>
<protein>
    <submittedName>
        <fullName evidence="4">Galactose mutarotase</fullName>
    </submittedName>
</protein>
<dbReference type="GO" id="GO:0004034">
    <property type="term" value="F:aldose 1-epimerase activity"/>
    <property type="evidence" value="ECO:0007669"/>
    <property type="project" value="TreeGrafter"/>
</dbReference>
<evidence type="ECO:0000256" key="2">
    <source>
        <dbReference type="ARBA" id="ARBA00023235"/>
    </source>
</evidence>
<dbReference type="AlphaFoldDB" id="A0A6M0QTI5"/>
<dbReference type="EMBL" id="JAAIVJ010000005">
    <property type="protein sequence ID" value="NEY90778.1"/>
    <property type="molecule type" value="Genomic_DNA"/>
</dbReference>
<keyword evidence="5" id="KW-1185">Reference proteome</keyword>
<name>A0A6M0QTI5_9RHOB</name>
<evidence type="ECO:0000256" key="1">
    <source>
        <dbReference type="ARBA" id="ARBA00006206"/>
    </source>
</evidence>
<dbReference type="CDD" id="cd09019">
    <property type="entry name" value="galactose_mutarotase_like"/>
    <property type="match status" value="1"/>
</dbReference>
<dbReference type="Gene3D" id="2.70.98.10">
    <property type="match status" value="1"/>
</dbReference>
<keyword evidence="2" id="KW-0413">Isomerase</keyword>
<comment type="similarity">
    <text evidence="1">Belongs to the aldose epimerase family.</text>
</comment>